<keyword evidence="7" id="KW-1185">Reference proteome</keyword>
<proteinExistence type="predicted"/>
<dbReference type="GO" id="GO:0016020">
    <property type="term" value="C:membrane"/>
    <property type="evidence" value="ECO:0007669"/>
    <property type="project" value="UniProtKB-SubCell"/>
</dbReference>
<evidence type="ECO:0000256" key="4">
    <source>
        <dbReference type="ARBA" id="ARBA00023136"/>
    </source>
</evidence>
<sequence>MACADISMDIQGPDETESEEHWDQRAELLIRCYQPTELVPPRKGPLHDLLLKQPAVFGSIQMVNGLLSVGLGFLFAVTQDPPRSIFTLLRVAPLTGILFFIAGLLSNLLFKYPRLLLACLFVNIGCMVVAVIGAALIVADLALWKTEDEQYFKLEVLMLCLLLAEVSASAFLSFWIHKKNPTHKLPADVC</sequence>
<evidence type="ECO:0000256" key="3">
    <source>
        <dbReference type="ARBA" id="ARBA00022989"/>
    </source>
</evidence>
<comment type="caution">
    <text evidence="6">The sequence shown here is derived from an EMBL/GenBank/DDBJ whole genome shotgun (WGS) entry which is preliminary data.</text>
</comment>
<evidence type="ECO:0000313" key="7">
    <source>
        <dbReference type="Proteomes" id="UP001557470"/>
    </source>
</evidence>
<dbReference type="InterPro" id="IPR007237">
    <property type="entry name" value="CD20-like"/>
</dbReference>
<name>A0ABD0WYX9_UMBPY</name>
<evidence type="ECO:0000313" key="6">
    <source>
        <dbReference type="EMBL" id="KAL0985466.1"/>
    </source>
</evidence>
<dbReference type="EMBL" id="JAGEUA010000004">
    <property type="protein sequence ID" value="KAL0985466.1"/>
    <property type="molecule type" value="Genomic_DNA"/>
</dbReference>
<keyword evidence="3 5" id="KW-1133">Transmembrane helix</keyword>
<accession>A0ABD0WYX9</accession>
<dbReference type="Proteomes" id="UP001557470">
    <property type="component" value="Unassembled WGS sequence"/>
</dbReference>
<keyword evidence="2 5" id="KW-0812">Transmembrane</keyword>
<feature type="transmembrane region" description="Helical" evidence="5">
    <location>
        <begin position="88"/>
        <end position="109"/>
    </location>
</feature>
<organism evidence="6 7">
    <name type="scientific">Umbra pygmaea</name>
    <name type="common">Eastern mudminnow</name>
    <dbReference type="NCBI Taxonomy" id="75934"/>
    <lineage>
        <taxon>Eukaryota</taxon>
        <taxon>Metazoa</taxon>
        <taxon>Chordata</taxon>
        <taxon>Craniata</taxon>
        <taxon>Vertebrata</taxon>
        <taxon>Euteleostomi</taxon>
        <taxon>Actinopterygii</taxon>
        <taxon>Neopterygii</taxon>
        <taxon>Teleostei</taxon>
        <taxon>Protacanthopterygii</taxon>
        <taxon>Esociformes</taxon>
        <taxon>Umbridae</taxon>
        <taxon>Umbra</taxon>
    </lineage>
</organism>
<protein>
    <submittedName>
        <fullName evidence="6">Uncharacterized protein</fullName>
    </submittedName>
</protein>
<evidence type="ECO:0000256" key="2">
    <source>
        <dbReference type="ARBA" id="ARBA00022692"/>
    </source>
</evidence>
<feature type="transmembrane region" description="Helical" evidence="5">
    <location>
        <begin position="156"/>
        <end position="176"/>
    </location>
</feature>
<comment type="subcellular location">
    <subcellularLocation>
        <location evidence="1">Membrane</location>
        <topology evidence="1">Multi-pass membrane protein</topology>
    </subcellularLocation>
</comment>
<reference evidence="6 7" key="1">
    <citation type="submission" date="2024-06" db="EMBL/GenBank/DDBJ databases">
        <authorList>
            <person name="Pan Q."/>
            <person name="Wen M."/>
            <person name="Jouanno E."/>
            <person name="Zahm M."/>
            <person name="Klopp C."/>
            <person name="Cabau C."/>
            <person name="Louis A."/>
            <person name="Berthelot C."/>
            <person name="Parey E."/>
            <person name="Roest Crollius H."/>
            <person name="Montfort J."/>
            <person name="Robinson-Rechavi M."/>
            <person name="Bouchez O."/>
            <person name="Lampietro C."/>
            <person name="Lopez Roques C."/>
            <person name="Donnadieu C."/>
            <person name="Postlethwait J."/>
            <person name="Bobe J."/>
            <person name="Verreycken H."/>
            <person name="Guiguen Y."/>
        </authorList>
    </citation>
    <scope>NUCLEOTIDE SEQUENCE [LARGE SCALE GENOMIC DNA]</scope>
    <source>
        <strain evidence="6">Up_M1</strain>
        <tissue evidence="6">Testis</tissue>
    </source>
</reference>
<evidence type="ECO:0000256" key="5">
    <source>
        <dbReference type="SAM" id="Phobius"/>
    </source>
</evidence>
<feature type="transmembrane region" description="Helical" evidence="5">
    <location>
        <begin position="115"/>
        <end position="144"/>
    </location>
</feature>
<feature type="transmembrane region" description="Helical" evidence="5">
    <location>
        <begin position="55"/>
        <end position="76"/>
    </location>
</feature>
<gene>
    <name evidence="6" type="ORF">UPYG_G00157240</name>
</gene>
<keyword evidence="4 5" id="KW-0472">Membrane</keyword>
<dbReference type="AlphaFoldDB" id="A0ABD0WYX9"/>
<dbReference type="Pfam" id="PF04103">
    <property type="entry name" value="CD20"/>
    <property type="match status" value="1"/>
</dbReference>
<evidence type="ECO:0000256" key="1">
    <source>
        <dbReference type="ARBA" id="ARBA00004141"/>
    </source>
</evidence>